<feature type="transmembrane region" description="Helical" evidence="1">
    <location>
        <begin position="75"/>
        <end position="93"/>
    </location>
</feature>
<protein>
    <submittedName>
        <fullName evidence="2">Uncharacterized protein</fullName>
    </submittedName>
</protein>
<proteinExistence type="predicted"/>
<dbReference type="RefSeq" id="WP_399644339.1">
    <property type="nucleotide sequence ID" value="NZ_JBITYG010000001.1"/>
</dbReference>
<feature type="transmembrane region" description="Helical" evidence="1">
    <location>
        <begin position="149"/>
        <end position="171"/>
    </location>
</feature>
<evidence type="ECO:0000256" key="1">
    <source>
        <dbReference type="SAM" id="Phobius"/>
    </source>
</evidence>
<organism evidence="2 3">
    <name type="scientific">Streptomyces fildesensis</name>
    <dbReference type="NCBI Taxonomy" id="375757"/>
    <lineage>
        <taxon>Bacteria</taxon>
        <taxon>Bacillati</taxon>
        <taxon>Actinomycetota</taxon>
        <taxon>Actinomycetes</taxon>
        <taxon>Kitasatosporales</taxon>
        <taxon>Streptomycetaceae</taxon>
        <taxon>Streptomyces</taxon>
    </lineage>
</organism>
<feature type="transmembrane region" description="Helical" evidence="1">
    <location>
        <begin position="36"/>
        <end position="54"/>
    </location>
</feature>
<evidence type="ECO:0000313" key="3">
    <source>
        <dbReference type="Proteomes" id="UP001614394"/>
    </source>
</evidence>
<keyword evidence="1" id="KW-1133">Transmembrane helix</keyword>
<feature type="transmembrane region" description="Helical" evidence="1">
    <location>
        <begin position="125"/>
        <end position="143"/>
    </location>
</feature>
<dbReference type="Proteomes" id="UP001614394">
    <property type="component" value="Unassembled WGS sequence"/>
</dbReference>
<reference evidence="2 3" key="1">
    <citation type="submission" date="2024-10" db="EMBL/GenBank/DDBJ databases">
        <title>The Natural Products Discovery Center: Release of the First 8490 Sequenced Strains for Exploring Actinobacteria Biosynthetic Diversity.</title>
        <authorList>
            <person name="Kalkreuter E."/>
            <person name="Kautsar S.A."/>
            <person name="Yang D."/>
            <person name="Bader C.D."/>
            <person name="Teijaro C.N."/>
            <person name="Fluegel L."/>
            <person name="Davis C.M."/>
            <person name="Simpson J.R."/>
            <person name="Lauterbach L."/>
            <person name="Steele A.D."/>
            <person name="Gui C."/>
            <person name="Meng S."/>
            <person name="Li G."/>
            <person name="Viehrig K."/>
            <person name="Ye F."/>
            <person name="Su P."/>
            <person name="Kiefer A.F."/>
            <person name="Nichols A."/>
            <person name="Cepeda A.J."/>
            <person name="Yan W."/>
            <person name="Fan B."/>
            <person name="Jiang Y."/>
            <person name="Adhikari A."/>
            <person name="Zheng C.-J."/>
            <person name="Schuster L."/>
            <person name="Cowan T.M."/>
            <person name="Smanski M.J."/>
            <person name="Chevrette M.G."/>
            <person name="De Carvalho L.P.S."/>
            <person name="Shen B."/>
        </authorList>
    </citation>
    <scope>NUCLEOTIDE SEQUENCE [LARGE SCALE GENOMIC DNA]</scope>
    <source>
        <strain evidence="2 3">NPDC053399</strain>
    </source>
</reference>
<keyword evidence="3" id="KW-1185">Reference proteome</keyword>
<accession>A0ABW8C1R9</accession>
<sequence>MSLPQVPVWPVRGLGVVLALAACDPAVTSSPSMGDVLTPLAAVVLAWWAAPPLVRRPVQYSARKAALLSQHRNTVFAVGCVVLAAFSTPPVWLASCVTALLLTYLLIVDACAAGPAGIRQLRSRHIPLTAYGASGLVLFAAFAPSDGSTWGPAVAAVAVCATAYAVGTALWPRQPRGTAAPGSRDESPTE</sequence>
<name>A0ABW8C1R9_9ACTN</name>
<feature type="transmembrane region" description="Helical" evidence="1">
    <location>
        <begin position="99"/>
        <end position="118"/>
    </location>
</feature>
<comment type="caution">
    <text evidence="2">The sequence shown here is derived from an EMBL/GenBank/DDBJ whole genome shotgun (WGS) entry which is preliminary data.</text>
</comment>
<keyword evidence="1" id="KW-0812">Transmembrane</keyword>
<gene>
    <name evidence="2" type="ORF">ACIGXA_04515</name>
</gene>
<evidence type="ECO:0000313" key="2">
    <source>
        <dbReference type="EMBL" id="MFI9099767.1"/>
    </source>
</evidence>
<dbReference type="EMBL" id="JBITYG010000001">
    <property type="protein sequence ID" value="MFI9099767.1"/>
    <property type="molecule type" value="Genomic_DNA"/>
</dbReference>
<keyword evidence="1" id="KW-0472">Membrane</keyword>